<dbReference type="SUPFAM" id="SSF52540">
    <property type="entry name" value="P-loop containing nucleoside triphosphate hydrolases"/>
    <property type="match status" value="1"/>
</dbReference>
<dbReference type="PROSITE" id="PS50893">
    <property type="entry name" value="ABC_TRANSPORTER_2"/>
    <property type="match status" value="1"/>
</dbReference>
<dbReference type="PANTHER" id="PTHR42711">
    <property type="entry name" value="ABC TRANSPORTER ATP-BINDING PROTEIN"/>
    <property type="match status" value="1"/>
</dbReference>
<accession>A0A0G0KDG9</accession>
<dbReference type="InterPro" id="IPR027417">
    <property type="entry name" value="P-loop_NTPase"/>
</dbReference>
<evidence type="ECO:0000256" key="1">
    <source>
        <dbReference type="ARBA" id="ARBA00005417"/>
    </source>
</evidence>
<protein>
    <submittedName>
        <fullName evidence="6">ABC-type transport system ATPase component</fullName>
    </submittedName>
</protein>
<dbReference type="InterPro" id="IPR017871">
    <property type="entry name" value="ABC_transporter-like_CS"/>
</dbReference>
<sequence length="302" mass="34194">METAIKINDLKKSYGSVLAVDGVNYHVNHGEMFGLVGPDGAGKTTTIRMLVGLLIPESGSAEILGFDLLSQKNLIKNEIGYLSQKFSLYGDLTIDENVEFFADIHGVKHFEKRRDELLEFTRLTPFRDRLADKLSGGMKQKLALACTLIHKPKIIFLDEPTTGVDPVSRRDFWKILSNLLKEGITIFMSTPYLDEAERCNRVALMDKGKIISCDTPKNVKDSLNMQIIELVCTPVRAAYTIIKSKTNFEVQMYGDRLNIAVSEYDQDYALIKKLFEENSIVEIDKRIITPSLENVFIHYMSK</sequence>
<evidence type="ECO:0000256" key="3">
    <source>
        <dbReference type="ARBA" id="ARBA00022741"/>
    </source>
</evidence>
<proteinExistence type="inferred from homology"/>
<reference evidence="6 7" key="1">
    <citation type="journal article" date="2015" name="Nature">
        <title>rRNA introns, odd ribosomes, and small enigmatic genomes across a large radiation of phyla.</title>
        <authorList>
            <person name="Brown C.T."/>
            <person name="Hug L.A."/>
            <person name="Thomas B.C."/>
            <person name="Sharon I."/>
            <person name="Castelle C.J."/>
            <person name="Singh A."/>
            <person name="Wilkins M.J."/>
            <person name="Williams K.H."/>
            <person name="Banfield J.F."/>
        </authorList>
    </citation>
    <scope>NUCLEOTIDE SEQUENCE [LARGE SCALE GENOMIC DNA]</scope>
</reference>
<dbReference type="Proteomes" id="UP000034324">
    <property type="component" value="Unassembled WGS sequence"/>
</dbReference>
<name>A0A0G0KDG9_9BACT</name>
<evidence type="ECO:0000313" key="6">
    <source>
        <dbReference type="EMBL" id="KKQ76907.1"/>
    </source>
</evidence>
<gene>
    <name evidence="6" type="ORF">US99_C0055G0002</name>
</gene>
<dbReference type="AlphaFoldDB" id="A0A0G0KDG9"/>
<dbReference type="InterPro" id="IPR003593">
    <property type="entry name" value="AAA+_ATPase"/>
</dbReference>
<dbReference type="Pfam" id="PF00005">
    <property type="entry name" value="ABC_tran"/>
    <property type="match status" value="1"/>
</dbReference>
<dbReference type="PROSITE" id="PS00211">
    <property type="entry name" value="ABC_TRANSPORTER_1"/>
    <property type="match status" value="1"/>
</dbReference>
<dbReference type="InterPro" id="IPR003439">
    <property type="entry name" value="ABC_transporter-like_ATP-bd"/>
</dbReference>
<dbReference type="EMBL" id="LBVC01000055">
    <property type="protein sequence ID" value="KKQ76907.1"/>
    <property type="molecule type" value="Genomic_DNA"/>
</dbReference>
<keyword evidence="2" id="KW-0813">Transport</keyword>
<comment type="caution">
    <text evidence="6">The sequence shown here is derived from an EMBL/GenBank/DDBJ whole genome shotgun (WGS) entry which is preliminary data.</text>
</comment>
<dbReference type="InterPro" id="IPR050763">
    <property type="entry name" value="ABC_transporter_ATP-binding"/>
</dbReference>
<dbReference type="SMART" id="SM00382">
    <property type="entry name" value="AAA"/>
    <property type="match status" value="1"/>
</dbReference>
<evidence type="ECO:0000256" key="2">
    <source>
        <dbReference type="ARBA" id="ARBA00022448"/>
    </source>
</evidence>
<evidence type="ECO:0000313" key="7">
    <source>
        <dbReference type="Proteomes" id="UP000034324"/>
    </source>
</evidence>
<dbReference type="GO" id="GO:0005524">
    <property type="term" value="F:ATP binding"/>
    <property type="evidence" value="ECO:0007669"/>
    <property type="project" value="UniProtKB-KW"/>
</dbReference>
<comment type="similarity">
    <text evidence="1">Belongs to the ABC transporter superfamily.</text>
</comment>
<dbReference type="GO" id="GO:0016887">
    <property type="term" value="F:ATP hydrolysis activity"/>
    <property type="evidence" value="ECO:0007669"/>
    <property type="project" value="InterPro"/>
</dbReference>
<evidence type="ECO:0000259" key="5">
    <source>
        <dbReference type="PROSITE" id="PS50893"/>
    </source>
</evidence>
<organism evidence="6 7">
    <name type="scientific">Candidatus Daviesbacteria bacterium GW2011_GWF2_38_6</name>
    <dbReference type="NCBI Taxonomy" id="1618432"/>
    <lineage>
        <taxon>Bacteria</taxon>
        <taxon>Candidatus Daviesiibacteriota</taxon>
    </lineage>
</organism>
<keyword evidence="4" id="KW-0067">ATP-binding</keyword>
<feature type="domain" description="ABC transporter" evidence="5">
    <location>
        <begin position="5"/>
        <end position="232"/>
    </location>
</feature>
<keyword evidence="3" id="KW-0547">Nucleotide-binding</keyword>
<dbReference type="Gene3D" id="3.40.50.300">
    <property type="entry name" value="P-loop containing nucleotide triphosphate hydrolases"/>
    <property type="match status" value="1"/>
</dbReference>
<dbReference type="PANTHER" id="PTHR42711:SF5">
    <property type="entry name" value="ABC TRANSPORTER ATP-BINDING PROTEIN NATA"/>
    <property type="match status" value="1"/>
</dbReference>
<evidence type="ECO:0000256" key="4">
    <source>
        <dbReference type="ARBA" id="ARBA00022840"/>
    </source>
</evidence>